<dbReference type="AlphaFoldDB" id="A0A7M4DPT9"/>
<evidence type="ECO:0000313" key="2">
    <source>
        <dbReference type="EMBL" id="VZO39483.1"/>
    </source>
</evidence>
<feature type="transmembrane region" description="Helical" evidence="1">
    <location>
        <begin position="6"/>
        <end position="26"/>
    </location>
</feature>
<keyword evidence="1" id="KW-0812">Transmembrane</keyword>
<keyword evidence="3" id="KW-1185">Reference proteome</keyword>
<gene>
    <name evidence="2" type="ORF">HALOF300_04175</name>
</gene>
<feature type="transmembrane region" description="Helical" evidence="1">
    <location>
        <begin position="223"/>
        <end position="240"/>
    </location>
</feature>
<feature type="transmembrane region" description="Helical" evidence="1">
    <location>
        <begin position="192"/>
        <end position="211"/>
    </location>
</feature>
<dbReference type="Proteomes" id="UP000419743">
    <property type="component" value="Unassembled WGS sequence"/>
</dbReference>
<dbReference type="RefSeq" id="WP_156742788.1">
    <property type="nucleotide sequence ID" value="NZ_CACRYJ010000059.1"/>
</dbReference>
<feature type="transmembrane region" description="Helical" evidence="1">
    <location>
        <begin position="158"/>
        <end position="180"/>
    </location>
</feature>
<keyword evidence="1" id="KW-1133">Transmembrane helix</keyword>
<dbReference type="PANTHER" id="PTHR40761">
    <property type="entry name" value="CONSERVED INTEGRAL MEMBRANE ALANINE VALINE AND LEUCINE RICH PROTEIN-RELATED"/>
    <property type="match status" value="1"/>
</dbReference>
<organism evidence="2 3">
    <name type="scientific">Occultella aeris</name>
    <dbReference type="NCBI Taxonomy" id="2761496"/>
    <lineage>
        <taxon>Bacteria</taxon>
        <taxon>Bacillati</taxon>
        <taxon>Actinomycetota</taxon>
        <taxon>Actinomycetes</taxon>
        <taxon>Micrococcales</taxon>
        <taxon>Ruaniaceae</taxon>
        <taxon>Occultella</taxon>
    </lineage>
</organism>
<reference evidence="2 3" key="1">
    <citation type="submission" date="2019-11" db="EMBL/GenBank/DDBJ databases">
        <authorList>
            <person name="Criscuolo A."/>
        </authorList>
    </citation>
    <scope>NUCLEOTIDE SEQUENCE [LARGE SCALE GENOMIC DNA]</scope>
    <source>
        <strain evidence="2">CIP111667</strain>
    </source>
</reference>
<feature type="transmembrane region" description="Helical" evidence="1">
    <location>
        <begin position="47"/>
        <end position="67"/>
    </location>
</feature>
<keyword evidence="1" id="KW-0472">Membrane</keyword>
<sequence length="276" mass="27592">MILGLATAFGAALCYGVGAVLQAIAARSTATVEGLDPRLIVRLLKSWRYLLGLGLDGLGFLLSLVAVRTLPLFVVQAVVASFLAITAILGALFLAMPLTRRDRVGLAVVVAGLVLVGLSAAEDSAVDVTAVERWVVLGCAVVLAVVAVPLGRLKGAAGAAALGAVAGLAYAVTAVAARMLPDGIGPTLSSPALWALLLGGGLAIFTYSLALQRGSVTQATAPLVVAETVVPAVVGLALLGDHARPGWGLVAVVGFLLAVAGAVSLARHGEVKAESA</sequence>
<feature type="transmembrane region" description="Helical" evidence="1">
    <location>
        <begin position="246"/>
        <end position="266"/>
    </location>
</feature>
<dbReference type="PANTHER" id="PTHR40761:SF1">
    <property type="entry name" value="CONSERVED INTEGRAL MEMBRANE ALANINE VALINE AND LEUCINE RICH PROTEIN-RELATED"/>
    <property type="match status" value="1"/>
</dbReference>
<dbReference type="Gene3D" id="1.10.3730.20">
    <property type="match status" value="1"/>
</dbReference>
<dbReference type="InterPro" id="IPR037185">
    <property type="entry name" value="EmrE-like"/>
</dbReference>
<evidence type="ECO:0000313" key="3">
    <source>
        <dbReference type="Proteomes" id="UP000419743"/>
    </source>
</evidence>
<feature type="transmembrane region" description="Helical" evidence="1">
    <location>
        <begin position="133"/>
        <end position="151"/>
    </location>
</feature>
<dbReference type="SUPFAM" id="SSF103481">
    <property type="entry name" value="Multidrug resistance efflux transporter EmrE"/>
    <property type="match status" value="1"/>
</dbReference>
<evidence type="ECO:0008006" key="4">
    <source>
        <dbReference type="Google" id="ProtNLM"/>
    </source>
</evidence>
<dbReference type="EMBL" id="CACRYJ010000059">
    <property type="protein sequence ID" value="VZO39483.1"/>
    <property type="molecule type" value="Genomic_DNA"/>
</dbReference>
<accession>A0A7M4DPT9</accession>
<comment type="caution">
    <text evidence="2">The sequence shown here is derived from an EMBL/GenBank/DDBJ whole genome shotgun (WGS) entry which is preliminary data.</text>
</comment>
<evidence type="ECO:0000256" key="1">
    <source>
        <dbReference type="SAM" id="Phobius"/>
    </source>
</evidence>
<feature type="transmembrane region" description="Helical" evidence="1">
    <location>
        <begin position="104"/>
        <end position="121"/>
    </location>
</feature>
<protein>
    <recommendedName>
        <fullName evidence="4">Integral membrane protein</fullName>
    </recommendedName>
</protein>
<feature type="transmembrane region" description="Helical" evidence="1">
    <location>
        <begin position="73"/>
        <end position="95"/>
    </location>
</feature>
<name>A0A7M4DPT9_9MICO</name>
<proteinExistence type="predicted"/>